<dbReference type="eggNOG" id="ENOG502RPXF">
    <property type="taxonomic scope" value="Eukaryota"/>
</dbReference>
<feature type="region of interest" description="Disordered" evidence="1">
    <location>
        <begin position="1"/>
        <end position="95"/>
    </location>
</feature>
<name>A0A093UYH0_TALMA</name>
<comment type="caution">
    <text evidence="3">The sequence shown here is derived from an EMBL/GenBank/DDBJ whole genome shotgun (WGS) entry which is preliminary data.</text>
</comment>
<feature type="compositionally biased region" description="Polar residues" evidence="1">
    <location>
        <begin position="33"/>
        <end position="43"/>
    </location>
</feature>
<dbReference type="InterPro" id="IPR001810">
    <property type="entry name" value="F-box_dom"/>
</dbReference>
<gene>
    <name evidence="3" type="ORF">GQ26_0241600</name>
</gene>
<dbReference type="InterPro" id="IPR036047">
    <property type="entry name" value="F-box-like_dom_sf"/>
</dbReference>
<feature type="region of interest" description="Disordered" evidence="1">
    <location>
        <begin position="520"/>
        <end position="539"/>
    </location>
</feature>
<feature type="compositionally biased region" description="Basic and acidic residues" evidence="1">
    <location>
        <begin position="1316"/>
        <end position="1340"/>
    </location>
</feature>
<feature type="region of interest" description="Disordered" evidence="1">
    <location>
        <begin position="1314"/>
        <end position="1452"/>
    </location>
</feature>
<dbReference type="HOGENOM" id="CLU_003437_0_0_1"/>
<feature type="compositionally biased region" description="Low complexity" evidence="1">
    <location>
        <begin position="1273"/>
        <end position="1290"/>
    </location>
</feature>
<dbReference type="SUPFAM" id="SSF81383">
    <property type="entry name" value="F-box domain"/>
    <property type="match status" value="1"/>
</dbReference>
<feature type="compositionally biased region" description="Basic and acidic residues" evidence="1">
    <location>
        <begin position="1376"/>
        <end position="1387"/>
    </location>
</feature>
<feature type="region of interest" description="Disordered" evidence="1">
    <location>
        <begin position="1271"/>
        <end position="1301"/>
    </location>
</feature>
<dbReference type="Pfam" id="PF25422">
    <property type="entry name" value="DUF7892"/>
    <property type="match status" value="1"/>
</dbReference>
<organism evidence="3">
    <name type="scientific">Talaromyces marneffei PM1</name>
    <dbReference type="NCBI Taxonomy" id="1077442"/>
    <lineage>
        <taxon>Eukaryota</taxon>
        <taxon>Fungi</taxon>
        <taxon>Dikarya</taxon>
        <taxon>Ascomycota</taxon>
        <taxon>Pezizomycotina</taxon>
        <taxon>Eurotiomycetes</taxon>
        <taxon>Eurotiomycetidae</taxon>
        <taxon>Eurotiales</taxon>
        <taxon>Trichocomaceae</taxon>
        <taxon>Talaromyces</taxon>
        <taxon>Talaromyces sect. Talaromyces</taxon>
    </lineage>
</organism>
<evidence type="ECO:0000256" key="1">
    <source>
        <dbReference type="SAM" id="MobiDB-lite"/>
    </source>
</evidence>
<feature type="compositionally biased region" description="Low complexity" evidence="1">
    <location>
        <begin position="1417"/>
        <end position="1430"/>
    </location>
</feature>
<protein>
    <submittedName>
        <fullName evidence="3">Zinc finger protein</fullName>
    </submittedName>
</protein>
<feature type="compositionally biased region" description="Basic and acidic residues" evidence="1">
    <location>
        <begin position="1125"/>
        <end position="1134"/>
    </location>
</feature>
<dbReference type="Pfam" id="PF12937">
    <property type="entry name" value="F-box-like"/>
    <property type="match status" value="1"/>
</dbReference>
<dbReference type="EMBL" id="JPOX01000024">
    <property type="protein sequence ID" value="KFX45332.1"/>
    <property type="molecule type" value="Genomic_DNA"/>
</dbReference>
<dbReference type="SMART" id="SM00256">
    <property type="entry name" value="FBOX"/>
    <property type="match status" value="1"/>
</dbReference>
<dbReference type="Gene3D" id="1.20.1280.50">
    <property type="match status" value="1"/>
</dbReference>
<feature type="compositionally biased region" description="Polar residues" evidence="1">
    <location>
        <begin position="390"/>
        <end position="404"/>
    </location>
</feature>
<sequence>MDSAATNILDDHPTGEATASHMESLFHQDNDAILQTSDSCLDSSESKQDDRFPQVDSATPVPGRKRKLHPSRGDHIDGNPLGEPSSKESPSGYIHICHNDSERAKKRKLDHDRTASDRSLLPMEIWHYIFSFLDPKTLGALLRVNKSFHLFLASKQPTPAENSSSTHGILKPLSANSIWSSARKSYHSGMPRPLANMTELDMWRLIGATTCQACGKNGLTNQLPSTNLTPWERGPGTNGICIFWPFGIRTCSKCLLEHTKKDVDLVLSSFPSFLLPGLSFVLLTSSMHMVSSVALRSADIPTDLHLSKYYSNLEIDQLMNEFHHVKSLGSAALEEWMKGLESMGKRKLSDASRWEQWENSGGLYETRLGYYGRTTDNSPHSRGMPRSERSSFSPTGSANRTTFSGYIRDAHSRRSGSSSPYLPTNFSTKNQQTRGERSLREVDEAKDSRRAEIERRCLALHPPLTAAVLSHMDSFSAAIQIPHELTDKDWEYLKPRLLAQREMAESKEIERLKESQLLQAKTEERRQQEARSKQDKQALDDQWEDAQRLIRDQINLYADEIIKKNWNKGTNLTKDQCAQFAAEVLMHVRARFYAHVEEEDAIARASGVAVKSDSIDAPPTRKLILENMKWVFDNKIKLLTQQLVKELFLCNGCENNSRYYGFEGVVQHYAAKHTTALSSGNVIVFWRAEWPEKPPFHPNPNAAKALLHASSQGGFGQPHSFPRQQGASGIYIGTPEQRHTILTDSNPSSRATYGRSPFRSPYTSAYMHGPFQPPSPRTSPYYPGYMFPPPSPAMESAPIDPSSAYSSPYHAHVVPVNHQHHVTQAPHPYPSPAYGTSSPSNQGLLYKLPQSGHSNVLGPSRNAANPDNYQFQLDNMARVAREVWNATSGIKDFANSIRAHVLIHHVATTMQLLFHFDASIALFLDGLNNRAQMKPLRGLNGLDCKHCIDGGNIEPGSHLGNSKSYAFPALLSHFQSMHMQHARHGVDMEPQEEKSGPDWKIDMIALPDLSTLKLLQHNPGMDDFKLRIISQALPGVFQSSLPKLPPETFMTKRSPAVHHAYMADQRLNHHSPNIHHAQRVEYSSVPGPREFPPDTVPIDTISGRNYLSRDPISRHDSPSAPPLYDESRSYDRGAHYPARSPRRLIVRARSPRYIRLHHEYDYREDDADDLSSGHHDRYYIPVSTRPTMSDRSKYGCRSILPEQYEGDIPLQQQRVERQPHPTRPSEGQETSEGSILPNHPTSVIPSHEDSHPNAGEITAADQFLNTLVPGQETSSELSRNDSSSSTSKYTGSRRRIPAGDDTTVAYYSQDNAWSQRWDDHPGSVRTHESVPREGRYRARSPEVIQLRSYGRKPSSGTASSITMESSKVPPHSGTSRFDRYEALRQESLRGSSKSPSIVKEDISRDAPLLYYDDQDPRSQQSRLPPQQQQQNIGDRERDLPGRGYVRMERENSRRNYRTGGIVRDPAYYDDAMEY</sequence>
<feature type="region of interest" description="Disordered" evidence="1">
    <location>
        <begin position="1084"/>
        <end position="1135"/>
    </location>
</feature>
<evidence type="ECO:0000313" key="3">
    <source>
        <dbReference type="EMBL" id="KFX45332.1"/>
    </source>
</evidence>
<feature type="region of interest" description="Disordered" evidence="1">
    <location>
        <begin position="1203"/>
        <end position="1254"/>
    </location>
</feature>
<feature type="compositionally biased region" description="Basic and acidic residues" evidence="1">
    <location>
        <begin position="521"/>
        <end position="539"/>
    </location>
</feature>
<feature type="domain" description="F-box" evidence="2">
    <location>
        <begin position="121"/>
        <end position="161"/>
    </location>
</feature>
<feature type="compositionally biased region" description="Polar residues" evidence="1">
    <location>
        <begin position="1354"/>
        <end position="1365"/>
    </location>
</feature>
<feature type="compositionally biased region" description="Polar residues" evidence="1">
    <location>
        <begin position="1225"/>
        <end position="1244"/>
    </location>
</feature>
<feature type="region of interest" description="Disordered" evidence="1">
    <location>
        <begin position="374"/>
        <end position="450"/>
    </location>
</feature>
<dbReference type="InterPro" id="IPR057214">
    <property type="entry name" value="DUF7892"/>
</dbReference>
<evidence type="ECO:0000259" key="2">
    <source>
        <dbReference type="SMART" id="SM00256"/>
    </source>
</evidence>
<dbReference type="CDD" id="cd09917">
    <property type="entry name" value="F-box_SF"/>
    <property type="match status" value="1"/>
</dbReference>
<accession>A0A093UYH0</accession>
<feature type="compositionally biased region" description="Polar residues" evidence="1">
    <location>
        <begin position="415"/>
        <end position="433"/>
    </location>
</feature>
<feature type="compositionally biased region" description="Basic and acidic residues" evidence="1">
    <location>
        <begin position="1433"/>
        <end position="1452"/>
    </location>
</feature>
<feature type="compositionally biased region" description="Basic and acidic residues" evidence="1">
    <location>
        <begin position="44"/>
        <end position="53"/>
    </location>
</feature>
<feature type="compositionally biased region" description="Basic and acidic residues" evidence="1">
    <location>
        <begin position="434"/>
        <end position="450"/>
    </location>
</feature>
<proteinExistence type="predicted"/>
<reference evidence="3" key="1">
    <citation type="journal article" date="2014" name="PLoS Genet.">
        <title>Signature Gene Expression Reveals Novel Clues to the Molecular Mechanisms of Dimorphic Transition in Penicillium marneffei.</title>
        <authorList>
            <person name="Yang E."/>
            <person name="Wang G."/>
            <person name="Cai J."/>
            <person name="Woo P.C."/>
            <person name="Lau S.K."/>
            <person name="Yuen K.-Y."/>
            <person name="Chow W.-N."/>
            <person name="Lin X."/>
        </authorList>
    </citation>
    <scope>NUCLEOTIDE SEQUENCE [LARGE SCALE GENOMIC DNA]</scope>
    <source>
        <strain evidence="3">PM1</strain>
    </source>
</reference>